<evidence type="ECO:0000313" key="3">
    <source>
        <dbReference type="Proteomes" id="UP000600247"/>
    </source>
</evidence>
<dbReference type="Proteomes" id="UP000600247">
    <property type="component" value="Unassembled WGS sequence"/>
</dbReference>
<evidence type="ECO:0000256" key="1">
    <source>
        <dbReference type="SAM" id="Phobius"/>
    </source>
</evidence>
<keyword evidence="3" id="KW-1185">Reference proteome</keyword>
<comment type="caution">
    <text evidence="2">The sequence shown here is derived from an EMBL/GenBank/DDBJ whole genome shotgun (WGS) entry which is preliminary data.</text>
</comment>
<dbReference type="AlphaFoldDB" id="A0A917H947"/>
<dbReference type="RefSeq" id="WP_188889912.1">
    <property type="nucleotide sequence ID" value="NZ_BMHY01000005.1"/>
</dbReference>
<evidence type="ECO:0000313" key="2">
    <source>
        <dbReference type="EMBL" id="GGG71585.1"/>
    </source>
</evidence>
<feature type="transmembrane region" description="Helical" evidence="1">
    <location>
        <begin position="31"/>
        <end position="49"/>
    </location>
</feature>
<feature type="transmembrane region" description="Helical" evidence="1">
    <location>
        <begin position="6"/>
        <end position="24"/>
    </location>
</feature>
<keyword evidence="1" id="KW-0472">Membrane</keyword>
<name>A0A917H947_9BACL</name>
<dbReference type="EMBL" id="BMHY01000005">
    <property type="protein sequence ID" value="GGG71585.1"/>
    <property type="molecule type" value="Genomic_DNA"/>
</dbReference>
<organism evidence="2 3">
    <name type="scientific">Paenibacillus radicis</name>
    <name type="common">ex Gao et al. 2016</name>
    <dbReference type="NCBI Taxonomy" id="1737354"/>
    <lineage>
        <taxon>Bacteria</taxon>
        <taxon>Bacillati</taxon>
        <taxon>Bacillota</taxon>
        <taxon>Bacilli</taxon>
        <taxon>Bacillales</taxon>
        <taxon>Paenibacillaceae</taxon>
        <taxon>Paenibacillus</taxon>
    </lineage>
</organism>
<sequence length="74" mass="8367">MSIRWIVLITLAAAFIFVLEWRRIPDRPTKAAFTFLILAVWAMSIAVSIHSDLPGPDTLIKTVLEPFIPNVPHQ</sequence>
<reference evidence="2 3" key="1">
    <citation type="journal article" date="2014" name="Int. J. Syst. Evol. Microbiol.">
        <title>Complete genome sequence of Corynebacterium casei LMG S-19264T (=DSM 44701T), isolated from a smear-ripened cheese.</title>
        <authorList>
            <consortium name="US DOE Joint Genome Institute (JGI-PGF)"/>
            <person name="Walter F."/>
            <person name="Albersmeier A."/>
            <person name="Kalinowski J."/>
            <person name="Ruckert C."/>
        </authorList>
    </citation>
    <scope>NUCLEOTIDE SEQUENCE [LARGE SCALE GENOMIC DNA]</scope>
    <source>
        <strain evidence="2 3">CGMCC 1.15286</strain>
    </source>
</reference>
<proteinExistence type="predicted"/>
<protein>
    <submittedName>
        <fullName evidence="2">Uncharacterized protein</fullName>
    </submittedName>
</protein>
<accession>A0A917H947</accession>
<keyword evidence="1" id="KW-0812">Transmembrane</keyword>
<keyword evidence="1" id="KW-1133">Transmembrane helix</keyword>
<gene>
    <name evidence="2" type="ORF">GCM10010918_28940</name>
</gene>